<keyword evidence="2" id="KW-0863">Zinc-finger</keyword>
<dbReference type="PANTHER" id="PTHR10799">
    <property type="entry name" value="SNF2/RAD54 HELICASE FAMILY"/>
    <property type="match status" value="1"/>
</dbReference>
<keyword evidence="1" id="KW-0378">Hydrolase</keyword>
<dbReference type="InterPro" id="IPR027417">
    <property type="entry name" value="P-loop_NTPase"/>
</dbReference>
<dbReference type="InterPro" id="IPR001650">
    <property type="entry name" value="Helicase_C-like"/>
</dbReference>
<dbReference type="PROSITE" id="PS51194">
    <property type="entry name" value="HELICASE_CTER"/>
    <property type="match status" value="1"/>
</dbReference>
<keyword evidence="2" id="KW-0479">Metal-binding</keyword>
<feature type="domain" description="Helicase ATP-binding" evidence="4">
    <location>
        <begin position="659"/>
        <end position="819"/>
    </location>
</feature>
<accession>A0ABP9UIB2</accession>
<dbReference type="SMART" id="SM00490">
    <property type="entry name" value="HELICc"/>
    <property type="match status" value="1"/>
</dbReference>
<evidence type="ECO:0000313" key="6">
    <source>
        <dbReference type="EMBL" id="GAA5481265.1"/>
    </source>
</evidence>
<proteinExistence type="predicted"/>
<dbReference type="InterPro" id="IPR014001">
    <property type="entry name" value="Helicase_ATP-bd"/>
</dbReference>
<dbReference type="EMBL" id="BAABRI010000002">
    <property type="protein sequence ID" value="GAA5481265.1"/>
    <property type="molecule type" value="Genomic_DNA"/>
</dbReference>
<keyword evidence="7" id="KW-1185">Reference proteome</keyword>
<dbReference type="Pfam" id="PF00176">
    <property type="entry name" value="SNF2-rel_dom"/>
    <property type="match status" value="1"/>
</dbReference>
<dbReference type="Gene3D" id="3.40.50.300">
    <property type="entry name" value="P-loop containing nucleotide triphosphate hydrolases"/>
    <property type="match status" value="1"/>
</dbReference>
<evidence type="ECO:0000256" key="2">
    <source>
        <dbReference type="PROSITE-ProRule" id="PRU00325"/>
    </source>
</evidence>
<keyword evidence="2" id="KW-0862">Zinc</keyword>
<evidence type="ECO:0008006" key="8">
    <source>
        <dbReference type="Google" id="ProtNLM"/>
    </source>
</evidence>
<reference evidence="6 7" key="1">
    <citation type="submission" date="2024-02" db="EMBL/GenBank/DDBJ databases">
        <title>Haloferula sargassicola NBRC 104335.</title>
        <authorList>
            <person name="Ichikawa N."/>
            <person name="Katano-Makiyama Y."/>
            <person name="Hidaka K."/>
        </authorList>
    </citation>
    <scope>NUCLEOTIDE SEQUENCE [LARGE SCALE GENOMIC DNA]</scope>
    <source>
        <strain evidence="6 7">NBRC 104335</strain>
    </source>
</reference>
<dbReference type="RefSeq" id="WP_353565421.1">
    <property type="nucleotide sequence ID" value="NZ_BAABRI010000002.1"/>
</dbReference>
<dbReference type="Gene3D" id="3.40.50.10810">
    <property type="entry name" value="Tandem AAA-ATPase domain"/>
    <property type="match status" value="1"/>
</dbReference>
<dbReference type="Proteomes" id="UP001476282">
    <property type="component" value="Unassembled WGS sequence"/>
</dbReference>
<gene>
    <name evidence="6" type="ORF">Hsar01_00472</name>
</gene>
<evidence type="ECO:0000259" key="5">
    <source>
        <dbReference type="PROSITE" id="PS51194"/>
    </source>
</evidence>
<comment type="caution">
    <text evidence="6">The sequence shown here is derived from an EMBL/GenBank/DDBJ whole genome shotgun (WGS) entry which is preliminary data.</text>
</comment>
<organism evidence="6 7">
    <name type="scientific">Haloferula sargassicola</name>
    <dbReference type="NCBI Taxonomy" id="490096"/>
    <lineage>
        <taxon>Bacteria</taxon>
        <taxon>Pseudomonadati</taxon>
        <taxon>Verrucomicrobiota</taxon>
        <taxon>Verrucomicrobiia</taxon>
        <taxon>Verrucomicrobiales</taxon>
        <taxon>Verrucomicrobiaceae</taxon>
        <taxon>Haloferula</taxon>
    </lineage>
</organism>
<dbReference type="InterPro" id="IPR007527">
    <property type="entry name" value="Znf_SWIM"/>
</dbReference>
<dbReference type="CDD" id="cd18012">
    <property type="entry name" value="DEXQc_arch_SWI2_SNF2"/>
    <property type="match status" value="1"/>
</dbReference>
<dbReference type="InterPro" id="IPR038718">
    <property type="entry name" value="SNF2-like_sf"/>
</dbReference>
<dbReference type="PROSITE" id="PS51192">
    <property type="entry name" value="HELICASE_ATP_BIND_1"/>
    <property type="match status" value="1"/>
</dbReference>
<evidence type="ECO:0000259" key="3">
    <source>
        <dbReference type="PROSITE" id="PS50966"/>
    </source>
</evidence>
<evidence type="ECO:0000256" key="1">
    <source>
        <dbReference type="ARBA" id="ARBA00022801"/>
    </source>
</evidence>
<dbReference type="InterPro" id="IPR000330">
    <property type="entry name" value="SNF2_N"/>
</dbReference>
<dbReference type="Pfam" id="PF00271">
    <property type="entry name" value="Helicase_C"/>
    <property type="match status" value="1"/>
</dbReference>
<sequence length="1111" mass="123196">MSLSLPAPIQHWIAAKGWRDSFDLKAIRRGLGYADSPRISKLSVSPAGDSEILIQASVKGTARTPYQVEIEIYTIGSELHGSSECSCPVGSQCKHGAAILEYLSKQKASASEKQAPAPKLPSEVSNWLRLLEVESGNVHRNPATNYDFLAYCIEPPSIYDSSRSPVLELRKASESPRNGLRVTNTRARADASSPAAYFAPEDIPLVAIYQAFAKNSYQTPQLRGAAWTSLLANALERGRLFFGSAETAYIPLTAGPARKVSPVWSETPDGDARPALAFDGDSQSGLIFVPTEPPAYVDPRHGLFGRLESELPAATLERWQNGPLISANSLSLVETAAAPLASAGLPSPISRPTEQLPRVGPTPHLRLVNANIGPRYRPFKSIIGRLRFTYHHSPELKPLTNKQNPETGWVCDGVRYVTVRDLKTERRLEKSLKSCGLESLRALFGSYEVTQEHQRDVTVAEPFPSIEDAWFGFLNDYAEDLRSKGWTITIDPATGLIIHDVSSFVPALEAETDHGIDWFRFDLHGELGGEKISLIPYIAEAIHRGLPDLDSIELPEFLVFPHENPEKGFVRLPARPFLELCHHVAHLFQGHSGSPPRLDRLAAAGIAHTLKIDDSETTRALADFGRKLSDIRGLPAIAPPAKLQAELRPYQLEGYRWLRFLADHRLHGILADDMGLGKTVQTLAFIAGTLPPRKERKPSLVIAPTSVITNWAAEAARFTPDLRTLLLHGPERKGRFDQIPTADLVLTSYPLLIRDHETLVAQDWHALILDEAQSIKNPRTALAKSACSLKADHRFCLSGTPMENHLGELWSLMRFLMPGFLGDNDTFRETYRRPIERDRSPQAQLALNRRVAPLILRRTKDQVATDLPAKTEVVHHLDLSPREADLYEGVRALMDKRVRAAIAEQGLGRSHIIVLDALLKLRQVCCHPALLKTPEAAKIKDATKLAFLTTDLLPTLLEENRRILLFSQFTTMLDRIAAHLEKRKVPFLQLTGQTKNRAELVKRFQTGEVPVFLISLKAGGTGLNLTAADTVIHYDPWWNPAAENQATDRAHRIGQTKPVFVHKLICRGTIEDRILDLQKHKARLVESLLSEETTALKLDSETLSQLLAPLG</sequence>
<dbReference type="InterPro" id="IPR049730">
    <property type="entry name" value="SNF2/RAD54-like_C"/>
</dbReference>
<dbReference type="CDD" id="cd18793">
    <property type="entry name" value="SF2_C_SNF"/>
    <property type="match status" value="1"/>
</dbReference>
<dbReference type="SMART" id="SM00487">
    <property type="entry name" value="DEXDc"/>
    <property type="match status" value="1"/>
</dbReference>
<feature type="domain" description="SWIM-type" evidence="3">
    <location>
        <begin position="73"/>
        <end position="104"/>
    </location>
</feature>
<protein>
    <recommendedName>
        <fullName evidence="8">Helicase</fullName>
    </recommendedName>
</protein>
<dbReference type="PROSITE" id="PS50966">
    <property type="entry name" value="ZF_SWIM"/>
    <property type="match status" value="1"/>
</dbReference>
<feature type="domain" description="Helicase C-terminal" evidence="5">
    <location>
        <begin position="948"/>
        <end position="1104"/>
    </location>
</feature>
<evidence type="ECO:0000313" key="7">
    <source>
        <dbReference type="Proteomes" id="UP001476282"/>
    </source>
</evidence>
<name>A0ABP9UIB2_9BACT</name>
<evidence type="ECO:0000259" key="4">
    <source>
        <dbReference type="PROSITE" id="PS51192"/>
    </source>
</evidence>
<dbReference type="SUPFAM" id="SSF52540">
    <property type="entry name" value="P-loop containing nucleoside triphosphate hydrolases"/>
    <property type="match status" value="2"/>
</dbReference>